<dbReference type="InterPro" id="IPR048950">
    <property type="entry name" value="Ppx_GppA_C"/>
</dbReference>
<dbReference type="Pfam" id="PF21447">
    <property type="entry name" value="Ppx-GppA_III"/>
    <property type="match status" value="1"/>
</dbReference>
<dbReference type="PANTHER" id="PTHR30005">
    <property type="entry name" value="EXOPOLYPHOSPHATASE"/>
    <property type="match status" value="1"/>
</dbReference>
<dbReference type="InterPro" id="IPR050273">
    <property type="entry name" value="GppA/Ppx_hydrolase"/>
</dbReference>
<organism evidence="4 5">
    <name type="scientific">Clostridium weizhouense</name>
    <dbReference type="NCBI Taxonomy" id="2859781"/>
    <lineage>
        <taxon>Bacteria</taxon>
        <taxon>Bacillati</taxon>
        <taxon>Bacillota</taxon>
        <taxon>Clostridia</taxon>
        <taxon>Eubacteriales</taxon>
        <taxon>Clostridiaceae</taxon>
        <taxon>Clostridium</taxon>
    </lineage>
</organism>
<dbReference type="InterPro" id="IPR043129">
    <property type="entry name" value="ATPase_NBD"/>
</dbReference>
<dbReference type="PANTHER" id="PTHR30005:SF0">
    <property type="entry name" value="RETROGRADE REGULATION PROTEIN 2"/>
    <property type="match status" value="1"/>
</dbReference>
<comment type="caution">
    <text evidence="4">The sequence shown here is derived from an EMBL/GenBank/DDBJ whole genome shotgun (WGS) entry which is preliminary data.</text>
</comment>
<dbReference type="RefSeq" id="WP_219780708.1">
    <property type="nucleotide sequence ID" value="NZ_JAHXPT010000012.1"/>
</dbReference>
<reference evidence="4 5" key="1">
    <citation type="submission" date="2021-07" db="EMBL/GenBank/DDBJ databases">
        <title>Clostridium weizhouense sp. nov., an anaerobic bacterium isolated from activated sludge of Petroleum wastewater.</title>
        <authorList>
            <person name="Li Q."/>
        </authorList>
    </citation>
    <scope>NUCLEOTIDE SEQUENCE [LARGE SCALE GENOMIC DNA]</scope>
    <source>
        <strain evidence="4 5">YB-6</strain>
    </source>
</reference>
<dbReference type="Proteomes" id="UP001519921">
    <property type="component" value="Unassembled WGS sequence"/>
</dbReference>
<dbReference type="EMBL" id="JAHXPT010000012">
    <property type="protein sequence ID" value="MBW6411244.1"/>
    <property type="molecule type" value="Genomic_DNA"/>
</dbReference>
<dbReference type="Gene3D" id="3.30.420.150">
    <property type="entry name" value="Exopolyphosphatase. Domain 2"/>
    <property type="match status" value="1"/>
</dbReference>
<evidence type="ECO:0000259" key="2">
    <source>
        <dbReference type="Pfam" id="PF02541"/>
    </source>
</evidence>
<dbReference type="CDD" id="cd24052">
    <property type="entry name" value="ASKHA_NBD_HpPPX-GppA-like"/>
    <property type="match status" value="1"/>
</dbReference>
<evidence type="ECO:0000313" key="4">
    <source>
        <dbReference type="EMBL" id="MBW6411244.1"/>
    </source>
</evidence>
<feature type="domain" description="Ppx/GppA phosphatase C-terminal" evidence="3">
    <location>
        <begin position="322"/>
        <end position="468"/>
    </location>
</feature>
<sequence length="501" mass="57438">MNKIGVIYIGANSVKFTLMNVMKNGYYKIIGESSSDIKLAKDLVEGENISEDKINETLANVRSFKSLCNFSDVKEIIAVSTYSMKNSKNYDYLFKKIKEQFDIDVTLLSNEEEIHYTYLGVTRSMYVKNSLIVDVCGACTHLTCVKDGKIIESTTIPFGSLNYTFQYHLEDRVCYENLEKSIVTIKNLLNDIEWLNNEEYDSIIAVGGTARTLCHMDKAKKRYPFDILHNYKLNDYDVHKIYNLLKCKDFRQRCQIDGLALERADLIVGGLTILDTIIENAKCEDIVISGRGLREGIMFEYIAKHYSPIDDILDYNLNGIIDYLNINKAHANHVFNITSTLFNALKPIHKLGNEYNNVLKTATLLHDSGISIDYYHHHKHSFYVILNSSINGLSHKELLMSAAIAATYNEKNKIPLTQFFSIINNFDIKAIDCINILLMIAEYLDTNFDKAVNKLNIDINKDTILIKLSSHLNIDFEIKQVLKIKDRFKNIYGRELKVIQI</sequence>
<dbReference type="InterPro" id="IPR003695">
    <property type="entry name" value="Ppx_GppA_N"/>
</dbReference>
<protein>
    <submittedName>
        <fullName evidence="4">Ppx/GppA family phosphatase</fullName>
    </submittedName>
</protein>
<evidence type="ECO:0000256" key="1">
    <source>
        <dbReference type="ARBA" id="ARBA00007125"/>
    </source>
</evidence>
<dbReference type="SUPFAM" id="SSF109604">
    <property type="entry name" value="HD-domain/PDEase-like"/>
    <property type="match status" value="1"/>
</dbReference>
<gene>
    <name evidence="4" type="ORF">KYD98_14215</name>
</gene>
<evidence type="ECO:0000259" key="3">
    <source>
        <dbReference type="Pfam" id="PF21447"/>
    </source>
</evidence>
<proteinExistence type="inferred from homology"/>
<dbReference type="Pfam" id="PF02541">
    <property type="entry name" value="Ppx-GppA"/>
    <property type="match status" value="1"/>
</dbReference>
<comment type="similarity">
    <text evidence="1">Belongs to the GppA/Ppx family.</text>
</comment>
<evidence type="ECO:0000313" key="5">
    <source>
        <dbReference type="Proteomes" id="UP001519921"/>
    </source>
</evidence>
<feature type="domain" description="Ppx/GppA phosphatase N-terminal" evidence="2">
    <location>
        <begin position="24"/>
        <end position="305"/>
    </location>
</feature>
<dbReference type="Gene3D" id="1.10.3210.10">
    <property type="entry name" value="Hypothetical protein af1432"/>
    <property type="match status" value="1"/>
</dbReference>
<keyword evidence="5" id="KW-1185">Reference proteome</keyword>
<dbReference type="Gene3D" id="3.30.420.40">
    <property type="match status" value="1"/>
</dbReference>
<name>A0ABS7ARR3_9CLOT</name>
<accession>A0ABS7ARR3</accession>
<dbReference type="SUPFAM" id="SSF53067">
    <property type="entry name" value="Actin-like ATPase domain"/>
    <property type="match status" value="2"/>
</dbReference>